<proteinExistence type="predicted"/>
<dbReference type="OrthoDB" id="4331627at2"/>
<keyword evidence="3" id="KW-1185">Reference proteome</keyword>
<dbReference type="AlphaFoldDB" id="A0A5Q0H389"/>
<protein>
    <submittedName>
        <fullName evidence="2">Uncharacterized protein</fullName>
    </submittedName>
</protein>
<dbReference type="Proteomes" id="UP000325787">
    <property type="component" value="Chromosome"/>
</dbReference>
<evidence type="ECO:0000313" key="3">
    <source>
        <dbReference type="Proteomes" id="UP000325787"/>
    </source>
</evidence>
<dbReference type="EMBL" id="CP034550">
    <property type="protein sequence ID" value="QFZ20686.1"/>
    <property type="molecule type" value="Genomic_DNA"/>
</dbReference>
<feature type="signal peptide" evidence="1">
    <location>
        <begin position="1"/>
        <end position="26"/>
    </location>
</feature>
<dbReference type="KEGG" id="ssyi:EKG83_27735"/>
<organism evidence="2 3">
    <name type="scientific">Saccharothrix syringae</name>
    <name type="common">Nocardiopsis syringae</name>
    <dbReference type="NCBI Taxonomy" id="103733"/>
    <lineage>
        <taxon>Bacteria</taxon>
        <taxon>Bacillati</taxon>
        <taxon>Actinomycetota</taxon>
        <taxon>Actinomycetes</taxon>
        <taxon>Pseudonocardiales</taxon>
        <taxon>Pseudonocardiaceae</taxon>
        <taxon>Saccharothrix</taxon>
    </lineage>
</organism>
<accession>A0A5Q0H389</accession>
<sequence>MSALRTLSVLCAVAAFAVSGTLTASAVVAEPAPTDVAGQAGPDYIAPDRVITAAEAVEMKKRIAASAAAPQWRWVGNFNDPVALANFANTPPVAGAGGIMVEVLDNGLMPTWMYF</sequence>
<keyword evidence="1" id="KW-0732">Signal</keyword>
<name>A0A5Q0H389_SACSY</name>
<evidence type="ECO:0000313" key="2">
    <source>
        <dbReference type="EMBL" id="QFZ20686.1"/>
    </source>
</evidence>
<evidence type="ECO:0000256" key="1">
    <source>
        <dbReference type="SAM" id="SignalP"/>
    </source>
</evidence>
<reference evidence="3" key="1">
    <citation type="journal article" date="2021" name="Curr. Microbiol.">
        <title>Complete genome of nocamycin-producing strain Saccharothrix syringae NRRL B-16468 reveals the biosynthetic potential for secondary metabolites.</title>
        <authorList>
            <person name="Mo X."/>
            <person name="Yang S."/>
        </authorList>
    </citation>
    <scope>NUCLEOTIDE SEQUENCE [LARGE SCALE GENOMIC DNA]</scope>
    <source>
        <strain evidence="3">ATCC 51364 / DSM 43886 / JCM 6844 / KCTC 9398 / NBRC 14523 / NRRL B-16468 / INA 2240</strain>
    </source>
</reference>
<gene>
    <name evidence="2" type="ORF">EKG83_27735</name>
</gene>
<feature type="chain" id="PRO_5024966523" evidence="1">
    <location>
        <begin position="27"/>
        <end position="115"/>
    </location>
</feature>
<dbReference type="RefSeq" id="WP_153278492.1">
    <property type="nucleotide sequence ID" value="NZ_CP034550.1"/>
</dbReference>